<dbReference type="EMBL" id="WTYN01000001">
    <property type="protein sequence ID" value="MXO61526.1"/>
    <property type="molecule type" value="Genomic_DNA"/>
</dbReference>
<evidence type="ECO:0000313" key="6">
    <source>
        <dbReference type="EMBL" id="MXO61526.1"/>
    </source>
</evidence>
<gene>
    <name evidence="6" type="ORF">GRI48_00725</name>
</gene>
<feature type="binding site" evidence="4">
    <location>
        <position position="56"/>
    </location>
    <ligand>
        <name>substrate</name>
    </ligand>
</feature>
<dbReference type="InterPro" id="IPR037171">
    <property type="entry name" value="NagB/RpiA_transferase-like"/>
</dbReference>
<dbReference type="NCBIfam" id="TIGR02727">
    <property type="entry name" value="MTHFS_bact"/>
    <property type="match status" value="1"/>
</dbReference>
<name>A0A844Y9J0_9SPHN</name>
<dbReference type="EC" id="6.3.3.2" evidence="5"/>
<protein>
    <recommendedName>
        <fullName evidence="5">5-formyltetrahydrofolate cyclo-ligase</fullName>
        <ecNumber evidence="5">6.3.3.2</ecNumber>
    </recommendedName>
</protein>
<dbReference type="PANTHER" id="PTHR23407:SF1">
    <property type="entry name" value="5-FORMYLTETRAHYDROFOLATE CYCLO-LIGASE"/>
    <property type="match status" value="1"/>
</dbReference>
<evidence type="ECO:0000313" key="7">
    <source>
        <dbReference type="Proteomes" id="UP000445582"/>
    </source>
</evidence>
<dbReference type="SUPFAM" id="SSF100950">
    <property type="entry name" value="NagB/RpiA/CoA transferase-like"/>
    <property type="match status" value="1"/>
</dbReference>
<accession>A0A844Y9J0</accession>
<dbReference type="Proteomes" id="UP000445582">
    <property type="component" value="Unassembled WGS sequence"/>
</dbReference>
<keyword evidence="3 4" id="KW-0067">ATP-binding</keyword>
<reference evidence="6 7" key="1">
    <citation type="submission" date="2019-12" db="EMBL/GenBank/DDBJ databases">
        <title>Genomic-based taxomic classification of the family Erythrobacteraceae.</title>
        <authorList>
            <person name="Xu L."/>
        </authorList>
    </citation>
    <scope>NUCLEOTIDE SEQUENCE [LARGE SCALE GENOMIC DNA]</scope>
    <source>
        <strain evidence="6 7">MCCC 1A09965</strain>
    </source>
</reference>
<feature type="binding site" evidence="4">
    <location>
        <begin position="3"/>
        <end position="7"/>
    </location>
    <ligand>
        <name>ATP</name>
        <dbReference type="ChEBI" id="CHEBI:30616"/>
    </ligand>
</feature>
<dbReference type="InterPro" id="IPR002698">
    <property type="entry name" value="FTHF_cligase"/>
</dbReference>
<comment type="cofactor">
    <cofactor evidence="5">
        <name>Mg(2+)</name>
        <dbReference type="ChEBI" id="CHEBI:18420"/>
    </cofactor>
</comment>
<dbReference type="OrthoDB" id="9801938at2"/>
<dbReference type="GO" id="GO:0005524">
    <property type="term" value="F:ATP binding"/>
    <property type="evidence" value="ECO:0007669"/>
    <property type="project" value="UniProtKB-KW"/>
</dbReference>
<dbReference type="RefSeq" id="WP_160669961.1">
    <property type="nucleotide sequence ID" value="NZ_WTYN01000001.1"/>
</dbReference>
<keyword evidence="5" id="KW-0460">Magnesium</keyword>
<feature type="binding site" evidence="4">
    <location>
        <begin position="134"/>
        <end position="142"/>
    </location>
    <ligand>
        <name>ATP</name>
        <dbReference type="ChEBI" id="CHEBI:30616"/>
    </ligand>
</feature>
<evidence type="ECO:0000256" key="1">
    <source>
        <dbReference type="ARBA" id="ARBA00010638"/>
    </source>
</evidence>
<comment type="caution">
    <text evidence="6">The sequence shown here is derived from an EMBL/GenBank/DDBJ whole genome shotgun (WGS) entry which is preliminary data.</text>
</comment>
<dbReference type="Gene3D" id="3.40.50.10420">
    <property type="entry name" value="NagB/RpiA/CoA transferase-like"/>
    <property type="match status" value="1"/>
</dbReference>
<sequence>MDKSSLRTQLRATRAAHVAALPDTTRALIFLRPPGAVQELVPDDAVVGLYHATKNEAPAGAYARFFAERGHTIALPRFTGREAPMDFALHQDPFDKGDLVETPSGIMQPGPRAQTLVPDVLFVPLLGFTERGERIGQGAGHYDRWLAEHPNTVTIGMAWDAQLVDELPTEAHDVPLTAVVTPTRLYGPFDRSMS</sequence>
<comment type="similarity">
    <text evidence="1 5">Belongs to the 5-formyltetrahydrofolate cyclo-ligase family.</text>
</comment>
<comment type="catalytic activity">
    <reaction evidence="5">
        <text>(6S)-5-formyl-5,6,7,8-tetrahydrofolate + ATP = (6R)-5,10-methenyltetrahydrofolate + ADP + phosphate</text>
        <dbReference type="Rhea" id="RHEA:10488"/>
        <dbReference type="ChEBI" id="CHEBI:30616"/>
        <dbReference type="ChEBI" id="CHEBI:43474"/>
        <dbReference type="ChEBI" id="CHEBI:57455"/>
        <dbReference type="ChEBI" id="CHEBI:57457"/>
        <dbReference type="ChEBI" id="CHEBI:456216"/>
        <dbReference type="EC" id="6.3.3.2"/>
    </reaction>
</comment>
<dbReference type="GO" id="GO:0035999">
    <property type="term" value="P:tetrahydrofolate interconversion"/>
    <property type="evidence" value="ECO:0007669"/>
    <property type="project" value="TreeGrafter"/>
</dbReference>
<evidence type="ECO:0000256" key="4">
    <source>
        <dbReference type="PIRSR" id="PIRSR006806-1"/>
    </source>
</evidence>
<keyword evidence="6" id="KW-0436">Ligase</keyword>
<evidence type="ECO:0000256" key="5">
    <source>
        <dbReference type="RuleBase" id="RU361279"/>
    </source>
</evidence>
<dbReference type="GO" id="GO:0030272">
    <property type="term" value="F:5-formyltetrahydrofolate cyclo-ligase activity"/>
    <property type="evidence" value="ECO:0007669"/>
    <property type="project" value="UniProtKB-EC"/>
</dbReference>
<dbReference type="AlphaFoldDB" id="A0A844Y9J0"/>
<dbReference type="GO" id="GO:0009396">
    <property type="term" value="P:folic acid-containing compound biosynthetic process"/>
    <property type="evidence" value="ECO:0007669"/>
    <property type="project" value="TreeGrafter"/>
</dbReference>
<keyword evidence="2 4" id="KW-0547">Nucleotide-binding</keyword>
<evidence type="ECO:0000256" key="3">
    <source>
        <dbReference type="ARBA" id="ARBA00022840"/>
    </source>
</evidence>
<keyword evidence="5" id="KW-0479">Metal-binding</keyword>
<dbReference type="PIRSF" id="PIRSF006806">
    <property type="entry name" value="FTHF_cligase"/>
    <property type="match status" value="1"/>
</dbReference>
<evidence type="ECO:0000256" key="2">
    <source>
        <dbReference type="ARBA" id="ARBA00022741"/>
    </source>
</evidence>
<proteinExistence type="inferred from homology"/>
<dbReference type="Pfam" id="PF01812">
    <property type="entry name" value="5-FTHF_cyc-lig"/>
    <property type="match status" value="1"/>
</dbReference>
<keyword evidence="7" id="KW-1185">Reference proteome</keyword>
<organism evidence="6 7">
    <name type="scientific">Qipengyuania oceanensis</name>
    <dbReference type="NCBI Taxonomy" id="1463597"/>
    <lineage>
        <taxon>Bacteria</taxon>
        <taxon>Pseudomonadati</taxon>
        <taxon>Pseudomonadota</taxon>
        <taxon>Alphaproteobacteria</taxon>
        <taxon>Sphingomonadales</taxon>
        <taxon>Erythrobacteraceae</taxon>
        <taxon>Qipengyuania</taxon>
    </lineage>
</organism>
<dbReference type="PANTHER" id="PTHR23407">
    <property type="entry name" value="ATPASE INHIBITOR/5-FORMYLTETRAHYDROFOLATE CYCLO-LIGASE"/>
    <property type="match status" value="1"/>
</dbReference>
<dbReference type="InterPro" id="IPR024185">
    <property type="entry name" value="FTHF_cligase-like_sf"/>
</dbReference>
<dbReference type="GO" id="GO:0046872">
    <property type="term" value="F:metal ion binding"/>
    <property type="evidence" value="ECO:0007669"/>
    <property type="project" value="UniProtKB-KW"/>
</dbReference>